<dbReference type="EMBL" id="JAMQOP010000003">
    <property type="protein sequence ID" value="MDS0300291.1"/>
    <property type="molecule type" value="Genomic_DNA"/>
</dbReference>
<organism evidence="1 2">
    <name type="scientific">Halogeometricum salsisoli</name>
    <dbReference type="NCBI Taxonomy" id="2950536"/>
    <lineage>
        <taxon>Archaea</taxon>
        <taxon>Methanobacteriati</taxon>
        <taxon>Methanobacteriota</taxon>
        <taxon>Stenosarchaea group</taxon>
        <taxon>Halobacteria</taxon>
        <taxon>Halobacteriales</taxon>
        <taxon>Haloferacaceae</taxon>
        <taxon>Halogeometricum</taxon>
    </lineage>
</organism>
<accession>A0ABU2GIR0</accession>
<name>A0ABU2GIR0_9EURY</name>
<protein>
    <recommendedName>
        <fullName evidence="3">Concanavalin A-like lectin/glucanases superfamily protein</fullName>
    </recommendedName>
</protein>
<dbReference type="Proteomes" id="UP001257060">
    <property type="component" value="Unassembled WGS sequence"/>
</dbReference>
<evidence type="ECO:0008006" key="3">
    <source>
        <dbReference type="Google" id="ProtNLM"/>
    </source>
</evidence>
<proteinExistence type="predicted"/>
<comment type="caution">
    <text evidence="1">The sequence shown here is derived from an EMBL/GenBank/DDBJ whole genome shotgun (WGS) entry which is preliminary data.</text>
</comment>
<evidence type="ECO:0000313" key="2">
    <source>
        <dbReference type="Proteomes" id="UP001257060"/>
    </source>
</evidence>
<keyword evidence="2" id="KW-1185">Reference proteome</keyword>
<evidence type="ECO:0000313" key="1">
    <source>
        <dbReference type="EMBL" id="MDS0300291.1"/>
    </source>
</evidence>
<sequence length="227" mass="24423">MTSNHGYNTPAEGTVDWHVPLNENFHKIDTGVEIRDTEESLDQYTPKGGAKFLATDTGVRYLGDGSEWKEAPVHLPALLEAPTYSSTNPSETSVGELWYRSDLDALVVQSKLGVVNVLTGAIIEDANTESESNSSTDETHTLSVEAVDGASWDRYRAVIDGEIIDTQNINTGDSITPQPDGTVLIEGGIRGGATPEVFTFRGTLTSLSLTVEGTAYLDGQPIDPTDY</sequence>
<gene>
    <name evidence="1" type="ORF">NDI76_16210</name>
</gene>
<reference evidence="1 2" key="1">
    <citation type="submission" date="2022-06" db="EMBL/GenBank/DDBJ databases">
        <title>Halogeometricum sp. a new haloarchaeum isolate from saline soil.</title>
        <authorList>
            <person name="Strakova D."/>
            <person name="Galisteo C."/>
            <person name="Sanchez-Porro C."/>
            <person name="Ventosa A."/>
        </authorList>
    </citation>
    <scope>NUCLEOTIDE SEQUENCE [LARGE SCALE GENOMIC DNA]</scope>
    <source>
        <strain evidence="1 2">S1BR25-6</strain>
    </source>
</reference>